<dbReference type="STRING" id="187868.SAMN05192589_107117"/>
<accession>A0A1G6VRK8</accession>
<gene>
    <name evidence="1" type="ORF">SAMN05192589_107117</name>
</gene>
<dbReference type="RefSeq" id="WP_139160389.1">
    <property type="nucleotide sequence ID" value="NZ_FMZC01000007.1"/>
</dbReference>
<dbReference type="EMBL" id="FMZC01000007">
    <property type="protein sequence ID" value="SDD56164.1"/>
    <property type="molecule type" value="Genomic_DNA"/>
</dbReference>
<dbReference type="Proteomes" id="UP000198781">
    <property type="component" value="Unassembled WGS sequence"/>
</dbReference>
<evidence type="ECO:0000313" key="2">
    <source>
        <dbReference type="Proteomes" id="UP000198781"/>
    </source>
</evidence>
<sequence>MADYPLQVDDLVRDQGGTLSPETRDRAIASALLRYSADFPRDLVEDVTWPALGVFGPVPSDWSDGAVLRGAEYPIGQQPPAVAHVGAYRMSGNAWGLEAVQALPAGALVRVAYAADHTLDSIPARHSLAVAQFAASLLCHQLATFFSGQRETTMGSDASQTETRAREYAARAKELRTAYYVGTNQPDPYARPAASTGSGEAPAAAFVAWPGRTRNRLVRGVL</sequence>
<protein>
    <submittedName>
        <fullName evidence="1">Uncharacterized protein</fullName>
    </submittedName>
</protein>
<organism evidence="1 2">
    <name type="scientific">Paracidovorax valerianellae</name>
    <dbReference type="NCBI Taxonomy" id="187868"/>
    <lineage>
        <taxon>Bacteria</taxon>
        <taxon>Pseudomonadati</taxon>
        <taxon>Pseudomonadota</taxon>
        <taxon>Betaproteobacteria</taxon>
        <taxon>Burkholderiales</taxon>
        <taxon>Comamonadaceae</taxon>
        <taxon>Paracidovorax</taxon>
    </lineage>
</organism>
<dbReference type="AlphaFoldDB" id="A0A1G6VRK8"/>
<name>A0A1G6VRK8_9BURK</name>
<keyword evidence="2" id="KW-1185">Reference proteome</keyword>
<dbReference type="OrthoDB" id="7064103at2"/>
<reference evidence="1 2" key="1">
    <citation type="submission" date="2016-10" db="EMBL/GenBank/DDBJ databases">
        <authorList>
            <person name="de Groot N.N."/>
        </authorList>
    </citation>
    <scope>NUCLEOTIDE SEQUENCE [LARGE SCALE GENOMIC DNA]</scope>
    <source>
        <strain evidence="1 2">DSM 16619</strain>
    </source>
</reference>
<proteinExistence type="predicted"/>
<evidence type="ECO:0000313" key="1">
    <source>
        <dbReference type="EMBL" id="SDD56164.1"/>
    </source>
</evidence>